<dbReference type="Proteomes" id="UP000602647">
    <property type="component" value="Unassembled WGS sequence"/>
</dbReference>
<dbReference type="InterPro" id="IPR039561">
    <property type="entry name" value="Peptidase_M15C"/>
</dbReference>
<dbReference type="InterPro" id="IPR009045">
    <property type="entry name" value="Zn_M74/Hedgehog-like"/>
</dbReference>
<feature type="domain" description="Peptidase M15C" evidence="2">
    <location>
        <begin position="145"/>
        <end position="230"/>
    </location>
</feature>
<dbReference type="EMBL" id="JACRYT010000022">
    <property type="protein sequence ID" value="MBC6680965.1"/>
    <property type="molecule type" value="Genomic_DNA"/>
</dbReference>
<gene>
    <name evidence="3" type="ORF">H9L42_14170</name>
</gene>
<comment type="caution">
    <text evidence="3">The sequence shown here is derived from an EMBL/GenBank/DDBJ whole genome shotgun (WGS) entry which is preliminary data.</text>
</comment>
<evidence type="ECO:0000256" key="1">
    <source>
        <dbReference type="SAM" id="SignalP"/>
    </source>
</evidence>
<reference evidence="3" key="1">
    <citation type="submission" date="2020-08" db="EMBL/GenBank/DDBJ databases">
        <title>Genome public.</title>
        <authorList>
            <person name="Liu C."/>
            <person name="Sun Q."/>
        </authorList>
    </citation>
    <scope>NUCLEOTIDE SEQUENCE</scope>
    <source>
        <strain evidence="3">BX12</strain>
    </source>
</reference>
<dbReference type="Pfam" id="PF13539">
    <property type="entry name" value="Peptidase_M15_4"/>
    <property type="match status" value="1"/>
</dbReference>
<dbReference type="SUPFAM" id="SSF55166">
    <property type="entry name" value="Hedgehog/DD-peptidase"/>
    <property type="match status" value="1"/>
</dbReference>
<evidence type="ECO:0000313" key="4">
    <source>
        <dbReference type="Proteomes" id="UP000602647"/>
    </source>
</evidence>
<protein>
    <submittedName>
        <fullName evidence="3">M15 family metallopeptidase</fullName>
    </submittedName>
</protein>
<dbReference type="RefSeq" id="WP_187304062.1">
    <property type="nucleotide sequence ID" value="NZ_JACRYT010000022.1"/>
</dbReference>
<organism evidence="3 4">
    <name type="scientific">Zhenpiania hominis</name>
    <dbReference type="NCBI Taxonomy" id="2763644"/>
    <lineage>
        <taxon>Bacteria</taxon>
        <taxon>Bacillati</taxon>
        <taxon>Bacillota</taxon>
        <taxon>Clostridia</taxon>
        <taxon>Peptostreptococcales</taxon>
        <taxon>Anaerovoracaceae</taxon>
        <taxon>Zhenpiania</taxon>
    </lineage>
</organism>
<name>A0A923SRV0_9FIRM</name>
<keyword evidence="4" id="KW-1185">Reference proteome</keyword>
<dbReference type="Gene3D" id="3.30.1380.10">
    <property type="match status" value="1"/>
</dbReference>
<evidence type="ECO:0000259" key="2">
    <source>
        <dbReference type="Pfam" id="PF13539"/>
    </source>
</evidence>
<dbReference type="AlphaFoldDB" id="A0A923SRV0"/>
<evidence type="ECO:0000313" key="3">
    <source>
        <dbReference type="EMBL" id="MBC6680965.1"/>
    </source>
</evidence>
<keyword evidence="1" id="KW-0732">Signal</keyword>
<feature type="signal peptide" evidence="1">
    <location>
        <begin position="1"/>
        <end position="27"/>
    </location>
</feature>
<sequence length="230" mass="26017">MGSALKLVIAGILSVTAAASWFAPVSAAPAQGETVYYKAGFSYGPVDASVRSRIEGKSYRKNSNIALDELRYVRVLYCGFDGETKAGELIVNQEIAEDIVEIFYDLYQHPYPIQEISLIDKYDADDERSMRANNTSAFNYRPISGSSTLSKHAYGMAIDINPRINPYVRGAEIQPENGSAYTQRDPRKCEGKYREQMIQKGDYVYRLFREHGFTWGGDWASLKDYQHFEK</sequence>
<feature type="chain" id="PRO_5037646345" evidence="1">
    <location>
        <begin position="28"/>
        <end position="230"/>
    </location>
</feature>
<proteinExistence type="predicted"/>
<accession>A0A923SRV0</accession>
<dbReference type="GO" id="GO:0008233">
    <property type="term" value="F:peptidase activity"/>
    <property type="evidence" value="ECO:0007669"/>
    <property type="project" value="InterPro"/>
</dbReference>